<evidence type="ECO:0000313" key="1">
    <source>
        <dbReference type="EMBL" id="KAL0281434.1"/>
    </source>
</evidence>
<dbReference type="EMBL" id="JARGDH010000001">
    <property type="protein sequence ID" value="KAL0281434.1"/>
    <property type="molecule type" value="Genomic_DNA"/>
</dbReference>
<dbReference type="AlphaFoldDB" id="A0AAW2IGZ2"/>
<sequence>MIKEDHVIIGAGEEEDPFSRHRSNRFESPVPHHLLPDTGLGHKSLALAIRSQATLGKLTRTLRSFGKRYSSIRQSHPGQEWEETKFRCYIKTISYIRYEAFTCSLGSNVLENSFRNDQNRILLSLTTNELTLNDGRLKRTATESSRFYRIVFLAHGVNKRRKRKKMPRENFHSGGENLFRSLKNECEGTRGRVLSQSGRKGFPETSNYSQLRGLCIILAIWERESKVPGDIRQSSGTDRQREAEEIWRENWKHGRKNEASSWRDINKRFLDNNERSCFKSR</sequence>
<accession>A0AAW2IGZ2</accession>
<name>A0AAW2IGZ2_9NEOP</name>
<proteinExistence type="predicted"/>
<protein>
    <submittedName>
        <fullName evidence="1">Uncharacterized protein</fullName>
    </submittedName>
</protein>
<reference evidence="1" key="1">
    <citation type="journal article" date="2024" name="Gigascience">
        <title>Chromosome-level genome of the poultry shaft louse Menopon gallinae provides insight into the host-switching and adaptive evolution of parasitic lice.</title>
        <authorList>
            <person name="Xu Y."/>
            <person name="Ma L."/>
            <person name="Liu S."/>
            <person name="Liang Y."/>
            <person name="Liu Q."/>
            <person name="He Z."/>
            <person name="Tian L."/>
            <person name="Duan Y."/>
            <person name="Cai W."/>
            <person name="Li H."/>
            <person name="Song F."/>
        </authorList>
    </citation>
    <scope>NUCLEOTIDE SEQUENCE</scope>
    <source>
        <strain evidence="1">Cailab_2023a</strain>
    </source>
</reference>
<comment type="caution">
    <text evidence="1">The sequence shown here is derived from an EMBL/GenBank/DDBJ whole genome shotgun (WGS) entry which is preliminary data.</text>
</comment>
<gene>
    <name evidence="1" type="ORF">PYX00_002423</name>
</gene>
<organism evidence="1">
    <name type="scientific">Menopon gallinae</name>
    <name type="common">poultry shaft louse</name>
    <dbReference type="NCBI Taxonomy" id="328185"/>
    <lineage>
        <taxon>Eukaryota</taxon>
        <taxon>Metazoa</taxon>
        <taxon>Ecdysozoa</taxon>
        <taxon>Arthropoda</taxon>
        <taxon>Hexapoda</taxon>
        <taxon>Insecta</taxon>
        <taxon>Pterygota</taxon>
        <taxon>Neoptera</taxon>
        <taxon>Paraneoptera</taxon>
        <taxon>Psocodea</taxon>
        <taxon>Troctomorpha</taxon>
        <taxon>Phthiraptera</taxon>
        <taxon>Amblycera</taxon>
        <taxon>Menoponidae</taxon>
        <taxon>Menopon</taxon>
    </lineage>
</organism>